<evidence type="ECO:0000313" key="2">
    <source>
        <dbReference type="Proteomes" id="UP001234297"/>
    </source>
</evidence>
<dbReference type="EMBL" id="CM056810">
    <property type="protein sequence ID" value="KAJ8644209.1"/>
    <property type="molecule type" value="Genomic_DNA"/>
</dbReference>
<evidence type="ECO:0000313" key="1">
    <source>
        <dbReference type="EMBL" id="KAJ8644209.1"/>
    </source>
</evidence>
<dbReference type="Proteomes" id="UP001234297">
    <property type="component" value="Chromosome 2"/>
</dbReference>
<comment type="caution">
    <text evidence="1">The sequence shown here is derived from an EMBL/GenBank/DDBJ whole genome shotgun (WGS) entry which is preliminary data.</text>
</comment>
<organism evidence="1 2">
    <name type="scientific">Persea americana</name>
    <name type="common">Avocado</name>
    <dbReference type="NCBI Taxonomy" id="3435"/>
    <lineage>
        <taxon>Eukaryota</taxon>
        <taxon>Viridiplantae</taxon>
        <taxon>Streptophyta</taxon>
        <taxon>Embryophyta</taxon>
        <taxon>Tracheophyta</taxon>
        <taxon>Spermatophyta</taxon>
        <taxon>Magnoliopsida</taxon>
        <taxon>Magnoliidae</taxon>
        <taxon>Laurales</taxon>
        <taxon>Lauraceae</taxon>
        <taxon>Persea</taxon>
    </lineage>
</organism>
<reference evidence="1 2" key="1">
    <citation type="journal article" date="2022" name="Hortic Res">
        <title>A haplotype resolved chromosomal level avocado genome allows analysis of novel avocado genes.</title>
        <authorList>
            <person name="Nath O."/>
            <person name="Fletcher S.J."/>
            <person name="Hayward A."/>
            <person name="Shaw L.M."/>
            <person name="Masouleh A.K."/>
            <person name="Furtado A."/>
            <person name="Henry R.J."/>
            <person name="Mitter N."/>
        </authorList>
    </citation>
    <scope>NUCLEOTIDE SEQUENCE [LARGE SCALE GENOMIC DNA]</scope>
    <source>
        <strain evidence="2">cv. Hass</strain>
    </source>
</reference>
<name>A0ACC2MF10_PERAE</name>
<sequence length="98" mass="10322">MQMGERRGRGRAAEEAPGPGGDCRVDCGAAVRNEVRGGLLPVGRGGWGETGRARISGFLVAEQGRTEEDPLPNASSLTAGWRLPFLISCCVFLPLPSL</sequence>
<proteinExistence type="predicted"/>
<keyword evidence="2" id="KW-1185">Reference proteome</keyword>
<gene>
    <name evidence="1" type="ORF">MRB53_005957</name>
</gene>
<protein>
    <submittedName>
        <fullName evidence="1">Uncharacterized protein</fullName>
    </submittedName>
</protein>
<accession>A0ACC2MF10</accession>